<feature type="transmembrane region" description="Helical" evidence="1">
    <location>
        <begin position="26"/>
        <end position="48"/>
    </location>
</feature>
<name>A0A382KY62_9ZZZZ</name>
<reference evidence="2" key="1">
    <citation type="submission" date="2018-05" db="EMBL/GenBank/DDBJ databases">
        <authorList>
            <person name="Lanie J.A."/>
            <person name="Ng W.-L."/>
            <person name="Kazmierczak K.M."/>
            <person name="Andrzejewski T.M."/>
            <person name="Davidsen T.M."/>
            <person name="Wayne K.J."/>
            <person name="Tettelin H."/>
            <person name="Glass J.I."/>
            <person name="Rusch D."/>
            <person name="Podicherti R."/>
            <person name="Tsui H.-C.T."/>
            <person name="Winkler M.E."/>
        </authorList>
    </citation>
    <scope>NUCLEOTIDE SEQUENCE</scope>
</reference>
<protein>
    <recommendedName>
        <fullName evidence="3">Protein translocase SEC61 complex subunit gamma</fullName>
    </recommendedName>
</protein>
<sequence length="52" mass="5846">TLMNMKNTIKLTKKSDKDIYVQHLRLVLFGIATIGAIGFAIQFVFSVFTVGR</sequence>
<keyword evidence="1" id="KW-1133">Transmembrane helix</keyword>
<evidence type="ECO:0000313" key="2">
    <source>
        <dbReference type="EMBL" id="SVC29714.1"/>
    </source>
</evidence>
<dbReference type="SUPFAM" id="SSF103456">
    <property type="entry name" value="Preprotein translocase SecE subunit"/>
    <property type="match status" value="1"/>
</dbReference>
<organism evidence="2">
    <name type="scientific">marine metagenome</name>
    <dbReference type="NCBI Taxonomy" id="408172"/>
    <lineage>
        <taxon>unclassified sequences</taxon>
        <taxon>metagenomes</taxon>
        <taxon>ecological metagenomes</taxon>
    </lineage>
</organism>
<keyword evidence="1" id="KW-0812">Transmembrane</keyword>
<dbReference type="Gene3D" id="1.20.5.820">
    <property type="entry name" value="Preprotein translocase SecE subunit"/>
    <property type="match status" value="1"/>
</dbReference>
<evidence type="ECO:0000256" key="1">
    <source>
        <dbReference type="SAM" id="Phobius"/>
    </source>
</evidence>
<dbReference type="InterPro" id="IPR023391">
    <property type="entry name" value="Prot_translocase_SecE_dom_sf"/>
</dbReference>
<feature type="non-terminal residue" evidence="2">
    <location>
        <position position="1"/>
    </location>
</feature>
<accession>A0A382KY62</accession>
<keyword evidence="1" id="KW-0472">Membrane</keyword>
<proteinExistence type="predicted"/>
<dbReference type="AlphaFoldDB" id="A0A382KY62"/>
<evidence type="ECO:0008006" key="3">
    <source>
        <dbReference type="Google" id="ProtNLM"/>
    </source>
</evidence>
<gene>
    <name evidence="2" type="ORF">METZ01_LOCUS282568</name>
</gene>
<dbReference type="EMBL" id="UINC01083728">
    <property type="protein sequence ID" value="SVC29714.1"/>
    <property type="molecule type" value="Genomic_DNA"/>
</dbReference>